<reference evidence="6 7" key="1">
    <citation type="submission" date="2013-01" db="EMBL/GenBank/DDBJ databases">
        <authorList>
            <person name="Harkins D.M."/>
            <person name="Durkin A.S."/>
            <person name="Brinkac L.M."/>
            <person name="Haft D.H."/>
            <person name="Selengut J.D."/>
            <person name="Sanka R."/>
            <person name="DePew J."/>
            <person name="Purushe J."/>
            <person name="Peacock S.J."/>
            <person name="Thaipadungpanit J."/>
            <person name="Wuthiekanun V.W."/>
            <person name="Day N.P."/>
            <person name="Vinetz J.M."/>
            <person name="Sutton G.G."/>
            <person name="Nierman W.C."/>
            <person name="Fouts D.E."/>
        </authorList>
    </citation>
    <scope>NUCLEOTIDE SEQUENCE [LARGE SCALE GENOMIC DNA]</scope>
    <source>
        <strain evidence="6 7">L0374</strain>
    </source>
</reference>
<proteinExistence type="predicted"/>
<sequence length="256" mass="28578">MEIEKDKLSHFWNLTSNECLTLTQSNRNGLSEEKAKKRLLQFGENKLSSKKETTAIGLFFSQFKSPIVLLLLFAAGLSVIVQDSVDAIIILGIVFLSGLLGFWQEKGAMNAVRKLLAMVQIRVSVMRNSSIREIPSEEVVPGDILKLSAGDMIPADCILLESKDLFVNEATLTGETFPIEKFIETISKNSSLSQRTNSLWMGTHVVSGEAIALVIQTGKKTEFGKISERLKLRPMETEFEVGVRKFGFFCFTLLFF</sequence>
<dbReference type="Pfam" id="PF00122">
    <property type="entry name" value="E1-E2_ATPase"/>
    <property type="match status" value="1"/>
</dbReference>
<organism evidence="6 7">
    <name type="scientific">Leptospira interrogans serovar Pyrogenes str. L0374</name>
    <dbReference type="NCBI Taxonomy" id="1049928"/>
    <lineage>
        <taxon>Bacteria</taxon>
        <taxon>Pseudomonadati</taxon>
        <taxon>Spirochaetota</taxon>
        <taxon>Spirochaetia</taxon>
        <taxon>Leptospirales</taxon>
        <taxon>Leptospiraceae</taxon>
        <taxon>Leptospira</taxon>
    </lineage>
</organism>
<dbReference type="Pfam" id="PF00690">
    <property type="entry name" value="Cation_ATPase_N"/>
    <property type="match status" value="1"/>
</dbReference>
<comment type="caution">
    <text evidence="6">The sequence shown here is derived from an EMBL/GenBank/DDBJ whole genome shotgun (WGS) entry which is preliminary data.</text>
</comment>
<comment type="subcellular location">
    <subcellularLocation>
        <location evidence="1">Membrane</location>
        <topology evidence="1">Multi-pass membrane protein</topology>
    </subcellularLocation>
</comment>
<dbReference type="SUPFAM" id="SSF81665">
    <property type="entry name" value="Calcium ATPase, transmembrane domain M"/>
    <property type="match status" value="1"/>
</dbReference>
<name>M6K959_LEPIR</name>
<dbReference type="SUPFAM" id="SSF81653">
    <property type="entry name" value="Calcium ATPase, transduction domain A"/>
    <property type="match status" value="1"/>
</dbReference>
<dbReference type="InterPro" id="IPR059000">
    <property type="entry name" value="ATPase_P-type_domA"/>
</dbReference>
<dbReference type="Gene3D" id="1.20.1110.10">
    <property type="entry name" value="Calcium-transporting ATPase, transmembrane domain"/>
    <property type="match status" value="1"/>
</dbReference>
<dbReference type="Gene3D" id="2.70.150.10">
    <property type="entry name" value="Calcium-transporting ATPase, cytoplasmic transduction domain A"/>
    <property type="match status" value="1"/>
</dbReference>
<evidence type="ECO:0000256" key="2">
    <source>
        <dbReference type="ARBA" id="ARBA00022741"/>
    </source>
</evidence>
<dbReference type="GO" id="GO:0005524">
    <property type="term" value="F:ATP binding"/>
    <property type="evidence" value="ECO:0007669"/>
    <property type="project" value="UniProtKB-KW"/>
</dbReference>
<keyword evidence="4" id="KW-0812">Transmembrane</keyword>
<dbReference type="Proteomes" id="UP000012137">
    <property type="component" value="Unassembled WGS sequence"/>
</dbReference>
<keyword evidence="3" id="KW-0067">ATP-binding</keyword>
<dbReference type="SMART" id="SM00831">
    <property type="entry name" value="Cation_ATPase_N"/>
    <property type="match status" value="1"/>
</dbReference>
<dbReference type="GO" id="GO:0016020">
    <property type="term" value="C:membrane"/>
    <property type="evidence" value="ECO:0007669"/>
    <property type="project" value="UniProtKB-SubCell"/>
</dbReference>
<protein>
    <submittedName>
        <fullName evidence="6">E1-E2 ATPase</fullName>
    </submittedName>
</protein>
<feature type="transmembrane region" description="Helical" evidence="4">
    <location>
        <begin position="87"/>
        <end position="103"/>
    </location>
</feature>
<feature type="transmembrane region" description="Helical" evidence="4">
    <location>
        <begin position="56"/>
        <end position="81"/>
    </location>
</feature>
<evidence type="ECO:0000256" key="1">
    <source>
        <dbReference type="ARBA" id="ARBA00004141"/>
    </source>
</evidence>
<dbReference type="EMBL" id="AHMZ02000072">
    <property type="protein sequence ID" value="EMN30656.1"/>
    <property type="molecule type" value="Genomic_DNA"/>
</dbReference>
<keyword evidence="2" id="KW-0547">Nucleotide-binding</keyword>
<keyword evidence="4" id="KW-1133">Transmembrane helix</keyword>
<dbReference type="GO" id="GO:0016887">
    <property type="term" value="F:ATP hydrolysis activity"/>
    <property type="evidence" value="ECO:0007669"/>
    <property type="project" value="InterPro"/>
</dbReference>
<dbReference type="InterPro" id="IPR001757">
    <property type="entry name" value="P_typ_ATPase"/>
</dbReference>
<evidence type="ECO:0000313" key="6">
    <source>
        <dbReference type="EMBL" id="EMN30656.1"/>
    </source>
</evidence>
<evidence type="ECO:0000259" key="5">
    <source>
        <dbReference type="SMART" id="SM00831"/>
    </source>
</evidence>
<keyword evidence="4" id="KW-0472">Membrane</keyword>
<gene>
    <name evidence="6" type="ORF">LEP1GSC083_0105</name>
</gene>
<evidence type="ECO:0000313" key="7">
    <source>
        <dbReference type="Proteomes" id="UP000012137"/>
    </source>
</evidence>
<dbReference type="InterPro" id="IPR004014">
    <property type="entry name" value="ATPase_P-typ_cation-transptr_N"/>
</dbReference>
<dbReference type="NCBIfam" id="TIGR01494">
    <property type="entry name" value="ATPase_P-type"/>
    <property type="match status" value="1"/>
</dbReference>
<evidence type="ECO:0000256" key="3">
    <source>
        <dbReference type="ARBA" id="ARBA00022840"/>
    </source>
</evidence>
<accession>M6K959</accession>
<dbReference type="InterPro" id="IPR023298">
    <property type="entry name" value="ATPase_P-typ_TM_dom_sf"/>
</dbReference>
<evidence type="ECO:0000256" key="4">
    <source>
        <dbReference type="SAM" id="Phobius"/>
    </source>
</evidence>
<dbReference type="PANTHER" id="PTHR42861">
    <property type="entry name" value="CALCIUM-TRANSPORTING ATPASE"/>
    <property type="match status" value="1"/>
</dbReference>
<dbReference type="AlphaFoldDB" id="M6K959"/>
<dbReference type="InterPro" id="IPR008250">
    <property type="entry name" value="ATPase_P-typ_transduc_dom_A_sf"/>
</dbReference>
<feature type="domain" description="Cation-transporting P-type ATPase N-terminal" evidence="5">
    <location>
        <begin position="10"/>
        <end position="83"/>
    </location>
</feature>